<dbReference type="InParanoid" id="Q6R9J3"/>
<dbReference type="EMBL" id="AY506529">
    <property type="protein sequence ID" value="AAR91151.1"/>
    <property type="molecule type" value="Genomic_DNA"/>
</dbReference>
<dbReference type="PaxDb" id="4577-GRMZM5G875789_P01"/>
<dbReference type="RefSeq" id="YP_588315.1">
    <property type="nucleotide sequence ID" value="NC_007982.1"/>
</dbReference>
<evidence type="ECO:0000313" key="2">
    <source>
        <dbReference type="Proteomes" id="UP000007305"/>
    </source>
</evidence>
<keyword evidence="2" id="KW-1185">Reference proteome</keyword>
<evidence type="ECO:0000313" key="1">
    <source>
        <dbReference type="EMBL" id="AAR91151.1"/>
    </source>
</evidence>
<proteinExistence type="predicted"/>
<geneLocation type="mitochondrion" evidence="1"/>
<dbReference type="HOGENOM" id="CLU_2174699_0_0_1"/>
<gene>
    <name evidence="1" type="primary">orf110-b</name>
</gene>
<organism evidence="1 2">
    <name type="scientific">Zea mays</name>
    <name type="common">Maize</name>
    <dbReference type="NCBI Taxonomy" id="4577"/>
    <lineage>
        <taxon>Eukaryota</taxon>
        <taxon>Viridiplantae</taxon>
        <taxon>Streptophyta</taxon>
        <taxon>Embryophyta</taxon>
        <taxon>Tracheophyta</taxon>
        <taxon>Spermatophyta</taxon>
        <taxon>Magnoliopsida</taxon>
        <taxon>Liliopsida</taxon>
        <taxon>Poales</taxon>
        <taxon>Poaceae</taxon>
        <taxon>PACMAD clade</taxon>
        <taxon>Panicoideae</taxon>
        <taxon>Andropogonodae</taxon>
        <taxon>Andropogoneae</taxon>
        <taxon>Tripsacinae</taxon>
        <taxon>Zea</taxon>
    </lineage>
</organism>
<dbReference type="GeneID" id="4055832"/>
<accession>Q6R9J3</accession>
<dbReference type="Proteomes" id="UP000007305">
    <property type="component" value="Mitochondrion"/>
</dbReference>
<keyword evidence="1" id="KW-0496">Mitochondrion</keyword>
<protein>
    <submittedName>
        <fullName evidence="1">Uncharacterized protein</fullName>
    </submittedName>
</protein>
<dbReference type="AlphaFoldDB" id="Q6R9J3"/>
<sequence length="110" mass="12784">MGVIKKRTDDTITTTGFTQIPPFALENHYKNTASYEKKKKIITHTPIMIESFHHIMKTRINDSPSRLIPTMAYHYCVFFLSLWSTVTLLSSERIVDGTRDSRRICYRALS</sequence>
<name>Q6R9J3_MAIZE</name>
<reference evidence="1 2" key="1">
    <citation type="journal article" date="2004" name="Plant Physiol.">
        <title>Sequence and comparative analysis of the maize NB mitochondrial genome.</title>
        <authorList>
            <person name="Clifton S.W."/>
            <person name="Minx P."/>
            <person name="Fauron C.M.-R."/>
            <person name="Gibson M."/>
            <person name="Allen J.O."/>
            <person name="Sun H."/>
            <person name="Thompson M."/>
            <person name="Barbazuk W.B."/>
            <person name="Kanuganti S."/>
            <person name="Tayloe C."/>
            <person name="Meyer L."/>
            <person name="Wilson R.K."/>
            <person name="Newton K.J."/>
        </authorList>
    </citation>
    <scope>NUCLEOTIDE SEQUENCE</scope>
    <source>
        <strain evidence="2">cv. B37N</strain>
    </source>
</reference>